<evidence type="ECO:0000256" key="1">
    <source>
        <dbReference type="SAM" id="Coils"/>
    </source>
</evidence>
<gene>
    <name evidence="4 5" type="primary">LOC106542975</name>
</gene>
<reference evidence="4 5" key="1">
    <citation type="submission" date="2025-04" db="UniProtKB">
        <authorList>
            <consortium name="RefSeq"/>
        </authorList>
    </citation>
    <scope>IDENTIFICATION</scope>
    <source>
        <tissue evidence="4 5">Skeletal muscle</tissue>
    </source>
</reference>
<dbReference type="KEGG" id="tsr:106542975"/>
<evidence type="ECO:0000313" key="5">
    <source>
        <dbReference type="RefSeq" id="XP_013914343.1"/>
    </source>
</evidence>
<feature type="region of interest" description="Disordered" evidence="2">
    <location>
        <begin position="135"/>
        <end position="213"/>
    </location>
</feature>
<name>A0A6I9XUI1_9SAUR</name>
<feature type="compositionally biased region" description="Polar residues" evidence="2">
    <location>
        <begin position="711"/>
        <end position="728"/>
    </location>
</feature>
<evidence type="ECO:0000313" key="3">
    <source>
        <dbReference type="Proteomes" id="UP000504617"/>
    </source>
</evidence>
<dbReference type="PANTHER" id="PTHR15577:SF2">
    <property type="entry name" value="ZINC FINGER PROTEIN 318"/>
    <property type="match status" value="1"/>
</dbReference>
<dbReference type="RefSeq" id="XP_013914335.1">
    <property type="nucleotide sequence ID" value="XM_014058860.1"/>
</dbReference>
<evidence type="ECO:0000256" key="2">
    <source>
        <dbReference type="SAM" id="MobiDB-lite"/>
    </source>
</evidence>
<dbReference type="GO" id="GO:0005654">
    <property type="term" value="C:nucleoplasm"/>
    <property type="evidence" value="ECO:0007669"/>
    <property type="project" value="TreeGrafter"/>
</dbReference>
<keyword evidence="1" id="KW-0175">Coiled coil</keyword>
<dbReference type="GeneID" id="106542975"/>
<proteinExistence type="predicted"/>
<feature type="region of interest" description="Disordered" evidence="2">
    <location>
        <begin position="689"/>
        <end position="728"/>
    </location>
</feature>
<dbReference type="RefSeq" id="XP_013914343.1">
    <property type="nucleotide sequence ID" value="XM_014058868.1"/>
</dbReference>
<dbReference type="Proteomes" id="UP000504617">
    <property type="component" value="Unplaced"/>
</dbReference>
<feature type="compositionally biased region" description="Polar residues" evidence="2">
    <location>
        <begin position="202"/>
        <end position="212"/>
    </location>
</feature>
<dbReference type="GO" id="GO:0045893">
    <property type="term" value="P:positive regulation of DNA-templated transcription"/>
    <property type="evidence" value="ECO:0007669"/>
    <property type="project" value="TreeGrafter"/>
</dbReference>
<feature type="coiled-coil region" evidence="1">
    <location>
        <begin position="653"/>
        <end position="680"/>
    </location>
</feature>
<dbReference type="GO" id="GO:0045892">
    <property type="term" value="P:negative regulation of DNA-templated transcription"/>
    <property type="evidence" value="ECO:0007669"/>
    <property type="project" value="TreeGrafter"/>
</dbReference>
<keyword evidence="3" id="KW-1185">Reference proteome</keyword>
<protein>
    <submittedName>
        <fullName evidence="4 5">Zinc finger protein 318-like</fullName>
    </submittedName>
</protein>
<evidence type="ECO:0000313" key="4">
    <source>
        <dbReference type="RefSeq" id="XP_013914335.1"/>
    </source>
</evidence>
<sequence>MNRDDLADGPIFSRVLSHPWNLERGFFREENPSRPFSMRHDEDSYNRDIFIAQLDRSINSEFLQHQSRENKRGGEQESKCFQYGRDDRLFDESIKSRALLAETEKYCKQGLNRSPSLIYMDEDFRKLEKIRRKREEDLRSRNISTDYPMPDSANQEQSSESRHHYRSEKTPAMSLQSILKKRSDDSSIQDFRDFSKGKKPPESTSEPVTQRSDFLLPNERASQDGSGFSCILGTTTDSVYAPEKILDPFPYNIEDEEKFLYGDDDGDSNNCVYSQKKMMSKKKKPVREKVKYLPIAKPKNLKQSVKLKNLEQSVKQKNLEQSVKPKNLEQSVKPENLEQSVKPENLEQSVKPENLEQSSVEYDKMRDLLKTIGLDIGMAEIDKLAARTEERLHGKKTAYALNHHSVANHKAKLEEKQKHSLSPFDSFPSPEALSPVLKYDYNNIAISGQNKATDMCEQSSVPGSVIPSAPPSFLDIPPGSISGSCHDVPYVSTFTPTQFFPNSASLPVALPDYDVYQHHMDYATSDWCPQQVDSLCPSKTDVADLKDRCINRNLRIIDTINISKSKQFQKAATTTPYSNQLSKSSKKRAKRRNAAARKIALLNHKVTEECIKSELEQESYHKKLFYHKIELDRLSKQQAEMLQKKRKEKDPLLTELSRSKENLAKKVAQLELTIKILKEKQSELDKITHSVEMNHFGKSQKLSSENKDSSENNLQKNPQSEEITFNSI</sequence>
<organism evidence="3 5">
    <name type="scientific">Thamnophis sirtalis</name>
    <dbReference type="NCBI Taxonomy" id="35019"/>
    <lineage>
        <taxon>Eukaryota</taxon>
        <taxon>Metazoa</taxon>
        <taxon>Chordata</taxon>
        <taxon>Craniata</taxon>
        <taxon>Vertebrata</taxon>
        <taxon>Euteleostomi</taxon>
        <taxon>Lepidosauria</taxon>
        <taxon>Squamata</taxon>
        <taxon>Bifurcata</taxon>
        <taxon>Unidentata</taxon>
        <taxon>Episquamata</taxon>
        <taxon>Toxicofera</taxon>
        <taxon>Serpentes</taxon>
        <taxon>Colubroidea</taxon>
        <taxon>Colubridae</taxon>
        <taxon>Natricinae</taxon>
        <taxon>Thamnophis</taxon>
    </lineage>
</organism>
<dbReference type="InterPro" id="IPR055309">
    <property type="entry name" value="Znf318-like"/>
</dbReference>
<dbReference type="PANTHER" id="PTHR15577">
    <property type="entry name" value="ZINC FINGER CONTAINING PROTEIN"/>
    <property type="match status" value="1"/>
</dbReference>
<feature type="region of interest" description="Disordered" evidence="2">
    <location>
        <begin position="316"/>
        <end position="352"/>
    </location>
</feature>
<accession>A0A6I9XUI1</accession>
<dbReference type="OrthoDB" id="9909793at2759"/>
<feature type="compositionally biased region" description="Basic and acidic residues" evidence="2">
    <location>
        <begin position="181"/>
        <end position="201"/>
    </location>
</feature>
<dbReference type="AlphaFoldDB" id="A0A6I9XUI1"/>